<evidence type="ECO:0000313" key="2">
    <source>
        <dbReference type="Proteomes" id="UP000617426"/>
    </source>
</evidence>
<dbReference type="AlphaFoldDB" id="A0A923E3N5"/>
<dbReference type="EMBL" id="JACHMK010000001">
    <property type="protein sequence ID" value="MBB6335456.1"/>
    <property type="molecule type" value="Genomic_DNA"/>
</dbReference>
<evidence type="ECO:0000313" key="1">
    <source>
        <dbReference type="EMBL" id="MBB6335456.1"/>
    </source>
</evidence>
<reference evidence="1" key="1">
    <citation type="submission" date="2020-08" db="EMBL/GenBank/DDBJ databases">
        <title>Sequencing the genomes of 1000 actinobacteria strains.</title>
        <authorList>
            <person name="Klenk H.-P."/>
        </authorList>
    </citation>
    <scope>NUCLEOTIDE SEQUENCE</scope>
    <source>
        <strain evidence="1">DSM 10695</strain>
    </source>
</reference>
<gene>
    <name evidence="1" type="ORF">HD592_002021</name>
</gene>
<organism evidence="1 2">
    <name type="scientific">Schaalia hyovaginalis</name>
    <dbReference type="NCBI Taxonomy" id="29316"/>
    <lineage>
        <taxon>Bacteria</taxon>
        <taxon>Bacillati</taxon>
        <taxon>Actinomycetota</taxon>
        <taxon>Actinomycetes</taxon>
        <taxon>Actinomycetales</taxon>
        <taxon>Actinomycetaceae</taxon>
        <taxon>Schaalia</taxon>
    </lineage>
</organism>
<sequence>MAQMLRVRLDAGWAPGQIRQLMDQRLPFRVHRLAALVAARLEANVDPQAAPERLREQAERRDRERLAALRASQDRQVEALVDDVVDAEFDALVAQVAAEMPDANWATWTRIAMDRRGEGGASA</sequence>
<name>A0A923E3N5_9ACTO</name>
<proteinExistence type="predicted"/>
<accession>A0A923E3N5</accession>
<dbReference type="Proteomes" id="UP000617426">
    <property type="component" value="Unassembled WGS sequence"/>
</dbReference>
<protein>
    <submittedName>
        <fullName evidence="1">Uncharacterized protein</fullName>
    </submittedName>
</protein>
<keyword evidence="2" id="KW-1185">Reference proteome</keyword>
<comment type="caution">
    <text evidence="1">The sequence shown here is derived from an EMBL/GenBank/DDBJ whole genome shotgun (WGS) entry which is preliminary data.</text>
</comment>